<keyword evidence="4" id="KW-1185">Reference proteome</keyword>
<dbReference type="Proteomes" id="UP001418637">
    <property type="component" value="Unassembled WGS sequence"/>
</dbReference>
<evidence type="ECO:0000313" key="4">
    <source>
        <dbReference type="Proteomes" id="UP001418637"/>
    </source>
</evidence>
<dbReference type="HAMAP" id="MF_01232">
    <property type="entry name" value="UPF0229"/>
    <property type="match status" value="1"/>
</dbReference>
<name>A0ABV0BK21_9HYPH</name>
<dbReference type="EMBL" id="JBBYXI010000003">
    <property type="protein sequence ID" value="MEN3931060.1"/>
    <property type="molecule type" value="Genomic_DNA"/>
</dbReference>
<evidence type="ECO:0000313" key="3">
    <source>
        <dbReference type="EMBL" id="MEN3931060.1"/>
    </source>
</evidence>
<evidence type="ECO:0000256" key="2">
    <source>
        <dbReference type="SAM" id="MobiDB-lite"/>
    </source>
</evidence>
<accession>A0ABV0BK21</accession>
<organism evidence="3 4">
    <name type="scientific">Hohaiivirga grylli</name>
    <dbReference type="NCBI Taxonomy" id="3133970"/>
    <lineage>
        <taxon>Bacteria</taxon>
        <taxon>Pseudomonadati</taxon>
        <taxon>Pseudomonadota</taxon>
        <taxon>Alphaproteobacteria</taxon>
        <taxon>Hyphomicrobiales</taxon>
        <taxon>Methylobacteriaceae</taxon>
        <taxon>Hohaiivirga</taxon>
    </lineage>
</organism>
<dbReference type="InterPro" id="IPR006698">
    <property type="entry name" value="UPF0229"/>
</dbReference>
<protein>
    <recommendedName>
        <fullName evidence="1">UPF0229 protein WJT86_08325</fullName>
    </recommendedName>
</protein>
<proteinExistence type="inferred from homology"/>
<evidence type="ECO:0000256" key="1">
    <source>
        <dbReference type="HAMAP-Rule" id="MF_01232"/>
    </source>
</evidence>
<sequence length="431" mass="49237">MYIIDRRLNSSGKSLPNRQRFLRRIRSEVQKAVHDLSKERKIRNLEAEAEIDIPTDGIREPSFQKKSNSGSRSVVLPDNRRYVEGDTIPRPQGGAGGSGSEGSPDGEGEDSFRFILTKEEFLDLFLDDLELPDMEKQRVAMIASEAPRRAGYATDGSPSRLAIARTMRNAMSRRLALRRPTSGELEALETQINEAEANGQYDLLAKLRENYEALKLRSLRIPYIDPIDLRYRRFESFPKPMAQAVMFCIMDVSGSMTEHMKDLAKRFFMLLYIFLSRRYDNVDIVFIRHTHEASEVDEETFFRSTETGGTIVSSALVKMREIIAERYAPSDWNIYAAQASDGDNSPGDHVSTLETLAQILPNCQHFSYIEVSEPLEMATVYDHQTSLWRSFTELVPYASNLAMRRVSNPNDIYPVFRDLFLKRGMSTEKQT</sequence>
<dbReference type="Pfam" id="PF04285">
    <property type="entry name" value="DUF444"/>
    <property type="match status" value="1"/>
</dbReference>
<comment type="caution">
    <text evidence="3">The sequence shown here is derived from an EMBL/GenBank/DDBJ whole genome shotgun (WGS) entry which is preliminary data.</text>
</comment>
<dbReference type="NCBIfam" id="NF003707">
    <property type="entry name" value="PRK05325.1-2"/>
    <property type="match status" value="1"/>
</dbReference>
<feature type="region of interest" description="Disordered" evidence="2">
    <location>
        <begin position="56"/>
        <end position="110"/>
    </location>
</feature>
<dbReference type="RefSeq" id="WP_346337101.1">
    <property type="nucleotide sequence ID" value="NZ_JBBYXI010000003.1"/>
</dbReference>
<dbReference type="NCBIfam" id="NF003708">
    <property type="entry name" value="PRK05325.1-3"/>
    <property type="match status" value="1"/>
</dbReference>
<dbReference type="PANTHER" id="PTHR30510">
    <property type="entry name" value="UPF0229 PROTEIN YEAH"/>
    <property type="match status" value="1"/>
</dbReference>
<comment type="similarity">
    <text evidence="1">Belongs to the UPF0229 family.</text>
</comment>
<reference evidence="3 4" key="1">
    <citation type="submission" date="2024-04" db="EMBL/GenBank/DDBJ databases">
        <title>A novel species isolated from cricket.</title>
        <authorList>
            <person name="Wang H.-C."/>
        </authorList>
    </citation>
    <scope>NUCLEOTIDE SEQUENCE [LARGE SCALE GENOMIC DNA]</scope>
    <source>
        <strain evidence="3 4">WL0021</strain>
    </source>
</reference>
<dbReference type="PANTHER" id="PTHR30510:SF2">
    <property type="entry name" value="UPF0229 PROTEIN YEAH"/>
    <property type="match status" value="1"/>
</dbReference>
<gene>
    <name evidence="3" type="ORF">WJT86_08325</name>
</gene>